<feature type="compositionally biased region" description="Polar residues" evidence="1">
    <location>
        <begin position="1"/>
        <end position="18"/>
    </location>
</feature>
<proteinExistence type="predicted"/>
<reference evidence="2 3" key="1">
    <citation type="submission" date="2018-08" db="EMBL/GenBank/DDBJ databases">
        <title>Genomic Encyclopedia of Type Strains, Phase IV (KMG-IV): sequencing the most valuable type-strain genomes for metagenomic binning, comparative biology and taxonomic classification.</title>
        <authorList>
            <person name="Goeker M."/>
        </authorList>
    </citation>
    <scope>NUCLEOTIDE SEQUENCE [LARGE SCALE GENOMIC DNA]</scope>
    <source>
        <strain evidence="2 3">BW863</strain>
    </source>
</reference>
<organism evidence="2 3">
    <name type="scientific">Methylovirgula ligni</name>
    <dbReference type="NCBI Taxonomy" id="569860"/>
    <lineage>
        <taxon>Bacteria</taxon>
        <taxon>Pseudomonadati</taxon>
        <taxon>Pseudomonadota</taxon>
        <taxon>Alphaproteobacteria</taxon>
        <taxon>Hyphomicrobiales</taxon>
        <taxon>Beijerinckiaceae</taxon>
        <taxon>Methylovirgula</taxon>
    </lineage>
</organism>
<accession>A0A3D9Z538</accession>
<evidence type="ECO:0000313" key="2">
    <source>
        <dbReference type="EMBL" id="REF89350.1"/>
    </source>
</evidence>
<dbReference type="EMBL" id="QUMO01000001">
    <property type="protein sequence ID" value="REF89350.1"/>
    <property type="molecule type" value="Genomic_DNA"/>
</dbReference>
<dbReference type="OrthoDB" id="10002611at2"/>
<evidence type="ECO:0000256" key="1">
    <source>
        <dbReference type="SAM" id="MobiDB-lite"/>
    </source>
</evidence>
<comment type="caution">
    <text evidence="2">The sequence shown here is derived from an EMBL/GenBank/DDBJ whole genome shotgun (WGS) entry which is preliminary data.</text>
</comment>
<sequence length="94" mass="10527">MNRSTDPSKTLPPASSATPPEWRTVETQTILDQLSESLRRAMADHQAMLGVLLQQRTELPLELGELFEDAGNAYMEMSERVSQKFLTARNHTPG</sequence>
<evidence type="ECO:0000313" key="3">
    <source>
        <dbReference type="Proteomes" id="UP000256900"/>
    </source>
</evidence>
<gene>
    <name evidence="2" type="ORF">DES32_0570</name>
</gene>
<dbReference type="AlphaFoldDB" id="A0A3D9Z538"/>
<dbReference type="RefSeq" id="WP_115835129.1">
    <property type="nucleotide sequence ID" value="NZ_CP025086.1"/>
</dbReference>
<protein>
    <submittedName>
        <fullName evidence="2">Uncharacterized protein</fullName>
    </submittedName>
</protein>
<name>A0A3D9Z538_9HYPH</name>
<keyword evidence="3" id="KW-1185">Reference proteome</keyword>
<feature type="region of interest" description="Disordered" evidence="1">
    <location>
        <begin position="1"/>
        <end position="25"/>
    </location>
</feature>
<dbReference type="Proteomes" id="UP000256900">
    <property type="component" value="Unassembled WGS sequence"/>
</dbReference>